<sequence>MLSKAQERHLRAIRFSPGMIVRIKLKNFVTYEDMELHAHPKLNMILGPNGTGKSTFLCAVVLGLGGKPTIIGRSPNASDYIKRDKDHAVIELELFNGDGRNHIITRKIMGNNTSNWFLQGKAVSFKKIEEILEKYNILINNLCQILPQDRVQDFAKMDRKQLLEATQKAVGKGELYEWFSKLKDFRRDLLEGGQDVNELKKKFDVESQKLKSMEDEVKSYQEKQKVHDTIASMKKKEAWLTFESKNEERLQVTNEVQELLKVYDTSKKKLKPLLNAIRKAESVEEDLTVKIQNQESVIQNINRDIKGLIRVGIQSKSAIANLKEELDAKLKSHAEKNESIEELKKKRELLAAQVPKESESSLTTGIYVADKQIEKFTRELASLRSKEGEIDYRMRHALQAVRANEQRLAQASSVIDKKIELLANFRDAYSGYKWLCENRDQFRNQIYGPMFLELNVGSPNKAKYIERIVARNDLIAFVCEDSKDMTKLLQILKEQKGLRVNAVCSPPQEISARDRFQPKIRLSHISKFGFTNYLIDLVEGPDPVLHYLCKQYNLHNIPVGTAQVDAAMDSIPNDLRTYFSSEQMYRTTLSRFSTNVAKSTAYVKEAQLLIYSVNTDLIAAIEAELNTKKEQLEEINTELAAIKEKRQQIDIESNQAKNQKREQARQLEYLKSGKVRLRMLDEELDQIEQNTVDPEVEKAQTAAKINKCIEKMIDSERRILQFMKDSGEVRNDLRLKKKEVEIAAWRVRERQKDSRQKEMEAQRAKETYEKKNDELSRLRAETRDLLQKAKQATNGLTMDDAEFVSTFKIEFQKFANTLEALRDEIGDQEALARCLQDSGNSEIVAEYEGRKKLLDSLEKTLSNITTKRSTIQQQALELREKWLPTMQKLLQTINSKFEKSFEYLGCAGTVELDLTDNVEAVENYGLNVKVKFRNEGSLQALDPFTQSGGERSLSTAIFLLSLQSVINVPFRFVDEINQGMDAFNEVRVYYLIMCAVSKEKSAQYFLITPKLLEDTKISLDTMIHVIYSGKCAENEDQNQSTSFANKRCIWSKEKYFKSIGIQV</sequence>
<dbReference type="Pfam" id="PF02463">
    <property type="entry name" value="SMC_N"/>
    <property type="match status" value="1"/>
</dbReference>
<dbReference type="GO" id="GO:0030915">
    <property type="term" value="C:Smc5-Smc6 complex"/>
    <property type="evidence" value="ECO:0007669"/>
    <property type="project" value="TreeGrafter"/>
</dbReference>
<dbReference type="SUPFAM" id="SSF52540">
    <property type="entry name" value="P-loop containing nucleoside triphosphate hydrolases"/>
    <property type="match status" value="2"/>
</dbReference>
<evidence type="ECO:0000256" key="3">
    <source>
        <dbReference type="ARBA" id="ARBA00023054"/>
    </source>
</evidence>
<feature type="domain" description="RecF/RecN/SMC N-terminal" evidence="5">
    <location>
        <begin position="20"/>
        <end position="1009"/>
    </location>
</feature>
<feature type="coiled-coil region" evidence="4">
    <location>
        <begin position="618"/>
        <end position="690"/>
    </location>
</feature>
<evidence type="ECO:0000256" key="2">
    <source>
        <dbReference type="ARBA" id="ARBA00018687"/>
    </source>
</evidence>
<name>A0A146MAL0_LYGHE</name>
<evidence type="ECO:0000256" key="1">
    <source>
        <dbReference type="ARBA" id="ARBA00010171"/>
    </source>
</evidence>
<gene>
    <name evidence="6" type="primary">SMC5_1</name>
    <name evidence="6" type="ORF">g.71550</name>
</gene>
<dbReference type="AlphaFoldDB" id="A0A146MAL0"/>
<dbReference type="Gene3D" id="3.40.50.300">
    <property type="entry name" value="P-loop containing nucleotide triphosphate hydrolases"/>
    <property type="match status" value="2"/>
</dbReference>
<feature type="coiled-coil region" evidence="4">
    <location>
        <begin position="754"/>
        <end position="792"/>
    </location>
</feature>
<reference evidence="6" key="1">
    <citation type="journal article" date="2016" name="Gigascience">
        <title>De novo construction of an expanded transcriptome assembly for the western tarnished plant bug, Lygus hesperus.</title>
        <authorList>
            <person name="Tassone E.E."/>
            <person name="Geib S.M."/>
            <person name="Hall B."/>
            <person name="Fabrick J.A."/>
            <person name="Brent C.S."/>
            <person name="Hull J.J."/>
        </authorList>
    </citation>
    <scope>NUCLEOTIDE SEQUENCE</scope>
</reference>
<comment type="similarity">
    <text evidence="1">Belongs to the SMC family. SMC5 subfamily.</text>
</comment>
<dbReference type="GO" id="GO:0051276">
    <property type="term" value="P:chromosome organization"/>
    <property type="evidence" value="ECO:0007669"/>
    <property type="project" value="InterPro"/>
</dbReference>
<dbReference type="EMBL" id="GDHC01002547">
    <property type="protein sequence ID" value="JAQ16082.1"/>
    <property type="molecule type" value="Transcribed_RNA"/>
</dbReference>
<dbReference type="GO" id="GO:0000724">
    <property type="term" value="P:double-strand break repair via homologous recombination"/>
    <property type="evidence" value="ECO:0007669"/>
    <property type="project" value="TreeGrafter"/>
</dbReference>
<dbReference type="GO" id="GO:0005634">
    <property type="term" value="C:nucleus"/>
    <property type="evidence" value="ECO:0007669"/>
    <property type="project" value="TreeGrafter"/>
</dbReference>
<feature type="coiled-coil region" evidence="4">
    <location>
        <begin position="319"/>
        <end position="353"/>
    </location>
</feature>
<dbReference type="InterPro" id="IPR036277">
    <property type="entry name" value="SMC_hinge_sf"/>
</dbReference>
<accession>A0A146MAL0</accession>
<evidence type="ECO:0000313" key="6">
    <source>
        <dbReference type="EMBL" id="JAQ16082.1"/>
    </source>
</evidence>
<feature type="coiled-coil region" evidence="4">
    <location>
        <begin position="818"/>
        <end position="874"/>
    </location>
</feature>
<keyword evidence="3 4" id="KW-0175">Coiled coil</keyword>
<organism evidence="6">
    <name type="scientific">Lygus hesperus</name>
    <name type="common">Western plant bug</name>
    <dbReference type="NCBI Taxonomy" id="30085"/>
    <lineage>
        <taxon>Eukaryota</taxon>
        <taxon>Metazoa</taxon>
        <taxon>Ecdysozoa</taxon>
        <taxon>Arthropoda</taxon>
        <taxon>Hexapoda</taxon>
        <taxon>Insecta</taxon>
        <taxon>Pterygota</taxon>
        <taxon>Neoptera</taxon>
        <taxon>Paraneoptera</taxon>
        <taxon>Hemiptera</taxon>
        <taxon>Heteroptera</taxon>
        <taxon>Panheteroptera</taxon>
        <taxon>Cimicomorpha</taxon>
        <taxon>Miridae</taxon>
        <taxon>Mirini</taxon>
        <taxon>Lygus</taxon>
    </lineage>
</organism>
<dbReference type="SUPFAM" id="SSF75553">
    <property type="entry name" value="Smc hinge domain"/>
    <property type="match status" value="1"/>
</dbReference>
<evidence type="ECO:0000259" key="5">
    <source>
        <dbReference type="Pfam" id="PF02463"/>
    </source>
</evidence>
<feature type="coiled-coil region" evidence="4">
    <location>
        <begin position="196"/>
        <end position="223"/>
    </location>
</feature>
<dbReference type="PANTHER" id="PTHR45916:SF1">
    <property type="entry name" value="STRUCTURAL MAINTENANCE OF CHROMOSOMES PROTEIN 5"/>
    <property type="match status" value="1"/>
</dbReference>
<evidence type="ECO:0000256" key="4">
    <source>
        <dbReference type="SAM" id="Coils"/>
    </source>
</evidence>
<dbReference type="GO" id="GO:0003697">
    <property type="term" value="F:single-stranded DNA binding"/>
    <property type="evidence" value="ECO:0007669"/>
    <property type="project" value="TreeGrafter"/>
</dbReference>
<dbReference type="InterPro" id="IPR003395">
    <property type="entry name" value="RecF/RecN/SMC_N"/>
</dbReference>
<protein>
    <recommendedName>
        <fullName evidence="2">Structural maintenance of chromosomes protein 5</fullName>
    </recommendedName>
</protein>
<proteinExistence type="inferred from homology"/>
<dbReference type="InterPro" id="IPR027417">
    <property type="entry name" value="P-loop_NTPase"/>
</dbReference>
<dbReference type="PANTHER" id="PTHR45916">
    <property type="entry name" value="STRUCTURAL MAINTENANCE OF CHROMOSOMES PROTEIN 5"/>
    <property type="match status" value="1"/>
</dbReference>
<dbReference type="GO" id="GO:0005524">
    <property type="term" value="F:ATP binding"/>
    <property type="evidence" value="ECO:0007669"/>
    <property type="project" value="InterPro"/>
</dbReference>